<evidence type="ECO:0000313" key="2">
    <source>
        <dbReference type="Proteomes" id="UP000326532"/>
    </source>
</evidence>
<sequence length="95" mass="10519">MSVELIQTPPQVQEAIESNETVVIHYTDGEPSPFKFIIYDLAGVRPNVRFYIVDSDYIRDDLKPSPSTVIYKNGTPVAAAPPNPTVIKAIIEDTT</sequence>
<dbReference type="Gene3D" id="3.40.30.10">
    <property type="entry name" value="Glutaredoxin"/>
    <property type="match status" value="1"/>
</dbReference>
<name>A0A5N6DNY7_ASPPA</name>
<gene>
    <name evidence="1" type="ORF">BDV34DRAFT_224409</name>
</gene>
<protein>
    <submittedName>
        <fullName evidence="1">Uncharacterized protein</fullName>
    </submittedName>
</protein>
<reference evidence="1 2" key="1">
    <citation type="submission" date="2019-04" db="EMBL/GenBank/DDBJ databases">
        <title>Fungal friends and foes A comparative genomics study of 23 Aspergillus species from section Flavi.</title>
        <authorList>
            <consortium name="DOE Joint Genome Institute"/>
            <person name="Kjaerbolling I."/>
            <person name="Vesth T.C."/>
            <person name="Frisvad J.C."/>
            <person name="Nybo J.L."/>
            <person name="Theobald S."/>
            <person name="Kildgaard S."/>
            <person name="Petersen T.I."/>
            <person name="Kuo A."/>
            <person name="Sato A."/>
            <person name="Lyhne E.K."/>
            <person name="Kogle M.E."/>
            <person name="Wiebenga A."/>
            <person name="Kun R.S."/>
            <person name="Lubbers R.J."/>
            <person name="Makela M.R."/>
            <person name="Barry K."/>
            <person name="Chovatia M."/>
            <person name="Clum A."/>
            <person name="Daum C."/>
            <person name="Haridas S."/>
            <person name="He G."/>
            <person name="LaButti K."/>
            <person name="Lipzen A."/>
            <person name="Mondo S."/>
            <person name="Pangilinan J."/>
            <person name="Riley R."/>
            <person name="Salamov A."/>
            <person name="Simmons B.A."/>
            <person name="Magnuson J.K."/>
            <person name="Henrissat B."/>
            <person name="Mortensen U.H."/>
            <person name="Larsen T.O."/>
            <person name="De vries R.P."/>
            <person name="Grigoriev I.V."/>
            <person name="Machida M."/>
            <person name="Baker S.E."/>
            <person name="Andersen M.R."/>
        </authorList>
    </citation>
    <scope>NUCLEOTIDE SEQUENCE [LARGE SCALE GENOMIC DNA]</scope>
    <source>
        <strain evidence="1 2">CBS 117618</strain>
    </source>
</reference>
<dbReference type="VEuPathDB" id="FungiDB:BDV34DRAFT_224409"/>
<dbReference type="EMBL" id="ML734962">
    <property type="protein sequence ID" value="KAB8206667.1"/>
    <property type="molecule type" value="Genomic_DNA"/>
</dbReference>
<evidence type="ECO:0000313" key="1">
    <source>
        <dbReference type="EMBL" id="KAB8206667.1"/>
    </source>
</evidence>
<accession>A0A5N6DNY7</accession>
<dbReference type="AlphaFoldDB" id="A0A5N6DNY7"/>
<organism evidence="1 2">
    <name type="scientific">Aspergillus parasiticus</name>
    <dbReference type="NCBI Taxonomy" id="5067"/>
    <lineage>
        <taxon>Eukaryota</taxon>
        <taxon>Fungi</taxon>
        <taxon>Dikarya</taxon>
        <taxon>Ascomycota</taxon>
        <taxon>Pezizomycotina</taxon>
        <taxon>Eurotiomycetes</taxon>
        <taxon>Eurotiomycetidae</taxon>
        <taxon>Eurotiales</taxon>
        <taxon>Aspergillaceae</taxon>
        <taxon>Aspergillus</taxon>
        <taxon>Aspergillus subgen. Circumdati</taxon>
    </lineage>
</organism>
<keyword evidence="2" id="KW-1185">Reference proteome</keyword>
<proteinExistence type="predicted"/>
<dbReference type="Proteomes" id="UP000326532">
    <property type="component" value="Unassembled WGS sequence"/>
</dbReference>